<gene>
    <name evidence="1" type="ORF">FH972_011687</name>
</gene>
<proteinExistence type="predicted"/>
<dbReference type="AlphaFoldDB" id="A0A660KY48"/>
<keyword evidence="2" id="KW-1185">Reference proteome</keyword>
<evidence type="ECO:0000313" key="2">
    <source>
        <dbReference type="Proteomes" id="UP000327013"/>
    </source>
</evidence>
<accession>A0A660KY48</accession>
<evidence type="ECO:0000313" key="1">
    <source>
        <dbReference type="EMBL" id="KAE8039259.1"/>
    </source>
</evidence>
<protein>
    <submittedName>
        <fullName evidence="1">Uncharacterized protein</fullName>
    </submittedName>
</protein>
<dbReference type="EMBL" id="CM017324">
    <property type="protein sequence ID" value="KAE8039259.1"/>
    <property type="molecule type" value="Genomic_DNA"/>
</dbReference>
<organism evidence="1 2">
    <name type="scientific">Carpinus fangiana</name>
    <dbReference type="NCBI Taxonomy" id="176857"/>
    <lineage>
        <taxon>Eukaryota</taxon>
        <taxon>Viridiplantae</taxon>
        <taxon>Streptophyta</taxon>
        <taxon>Embryophyta</taxon>
        <taxon>Tracheophyta</taxon>
        <taxon>Spermatophyta</taxon>
        <taxon>Magnoliopsida</taxon>
        <taxon>eudicotyledons</taxon>
        <taxon>Gunneridae</taxon>
        <taxon>Pentapetalae</taxon>
        <taxon>rosids</taxon>
        <taxon>fabids</taxon>
        <taxon>Fagales</taxon>
        <taxon>Betulaceae</taxon>
        <taxon>Carpinus</taxon>
    </lineage>
</organism>
<reference evidence="1 2" key="1">
    <citation type="submission" date="2019-06" db="EMBL/GenBank/DDBJ databases">
        <title>A chromosomal-level reference genome of Carpinus fangiana (Coryloideae, Betulaceae).</title>
        <authorList>
            <person name="Yang X."/>
            <person name="Wang Z."/>
            <person name="Zhang L."/>
            <person name="Hao G."/>
            <person name="Liu J."/>
            <person name="Yang Y."/>
        </authorList>
    </citation>
    <scope>NUCLEOTIDE SEQUENCE [LARGE SCALE GENOMIC DNA]</scope>
    <source>
        <strain evidence="1">Cfa_2016G</strain>
        <tissue evidence="1">Leaf</tissue>
    </source>
</reference>
<dbReference type="Proteomes" id="UP000327013">
    <property type="component" value="Chromosome 4"/>
</dbReference>
<sequence>MAQVIERQRVELGNERKRRFELEMELNFLKLQISGHMEIPFSEVCVEQNIDESEFAAHLLQMMTRSHPSAN</sequence>
<name>A0A660KY48_9ROSI</name>